<feature type="signal peptide" evidence="2">
    <location>
        <begin position="1"/>
        <end position="24"/>
    </location>
</feature>
<organism evidence="3 4">
    <name type="scientific">Asticcacaulis excentricus (strain ATCC 15261 / DSM 4724 / KCTC 12464 / NCIMB 9791 / VKM B-1370 / CB 48)</name>
    <dbReference type="NCBI Taxonomy" id="573065"/>
    <lineage>
        <taxon>Bacteria</taxon>
        <taxon>Pseudomonadati</taxon>
        <taxon>Pseudomonadota</taxon>
        <taxon>Alphaproteobacteria</taxon>
        <taxon>Caulobacterales</taxon>
        <taxon>Caulobacteraceae</taxon>
        <taxon>Asticcacaulis</taxon>
    </lineage>
</organism>
<dbReference type="STRING" id="573065.Astex_2166"/>
<dbReference type="OrthoDB" id="9843319at2"/>
<gene>
    <name evidence="3" type="ordered locus">Astex_2166</name>
</gene>
<dbReference type="Proteomes" id="UP000001492">
    <property type="component" value="Chromosome 1"/>
</dbReference>
<dbReference type="KEGG" id="aex:Astex_2166"/>
<name>E8RM05_ASTEC</name>
<feature type="region of interest" description="Disordered" evidence="1">
    <location>
        <begin position="50"/>
        <end position="73"/>
    </location>
</feature>
<dbReference type="HOGENOM" id="CLU_798427_0_0_5"/>
<feature type="chain" id="PRO_5003230552" evidence="2">
    <location>
        <begin position="25"/>
        <end position="347"/>
    </location>
</feature>
<evidence type="ECO:0000256" key="2">
    <source>
        <dbReference type="SAM" id="SignalP"/>
    </source>
</evidence>
<evidence type="ECO:0000256" key="1">
    <source>
        <dbReference type="SAM" id="MobiDB-lite"/>
    </source>
</evidence>
<keyword evidence="4" id="KW-1185">Reference proteome</keyword>
<dbReference type="EMBL" id="CP002395">
    <property type="protein sequence ID" value="ADU13824.1"/>
    <property type="molecule type" value="Genomic_DNA"/>
</dbReference>
<accession>E8RM05</accession>
<evidence type="ECO:0000313" key="3">
    <source>
        <dbReference type="EMBL" id="ADU13824.1"/>
    </source>
</evidence>
<proteinExistence type="predicted"/>
<keyword evidence="2" id="KW-0732">Signal</keyword>
<dbReference type="AlphaFoldDB" id="E8RM05"/>
<reference evidence="4" key="1">
    <citation type="submission" date="2010-12" db="EMBL/GenBank/DDBJ databases">
        <title>Complete sequence of chromosome 1 of Asticcacaulis excentricus CB 48.</title>
        <authorList>
            <consortium name="US DOE Joint Genome Institute"/>
            <person name="Lucas S."/>
            <person name="Copeland A."/>
            <person name="Lapidus A."/>
            <person name="Cheng J.-F."/>
            <person name="Bruce D."/>
            <person name="Goodwin L."/>
            <person name="Pitluck S."/>
            <person name="Teshima H."/>
            <person name="Davenport K."/>
            <person name="Detter J.C."/>
            <person name="Han C."/>
            <person name="Tapia R."/>
            <person name="Land M."/>
            <person name="Hauser L."/>
            <person name="Jeffries C."/>
            <person name="Kyrpides N."/>
            <person name="Ivanova N."/>
            <person name="Ovchinnikova G."/>
            <person name="Brun Y.V."/>
            <person name="Woyke T."/>
        </authorList>
    </citation>
    <scope>NUCLEOTIDE SEQUENCE [LARGE SCALE GENOMIC DNA]</scope>
    <source>
        <strain evidence="4">ATCC 15261 / DSM 4724 / KCTC 12464 / NCIMB 9791 / VKM B-1370 / CB 48</strain>
    </source>
</reference>
<evidence type="ECO:0000313" key="4">
    <source>
        <dbReference type="Proteomes" id="UP000001492"/>
    </source>
</evidence>
<sequence>MRKILFTCAAPVLALAFLSTKAVAQCPDVRSNRPGAPLLPAVTKVEIFNPTVPGKPHPAVPGSEQDRAQTTGGVRGKSSLTLIVTLSSEVASGCELPFSLYDATGSLINRFQPDTEKTFPRINGTSSSYLTVTANGSNKVELTLPVGIRLGGSRIQRHRLGLSTPYSGQTPETPVLFEFKNNPVRIGSIYRIGDTSRPASPGDRIEVAVTTAEPMDPASEDYEFVTSDQRRLRNRLFVRYTFSPTNLARLDGNMGDNPQPFAPNFADGSSRLPIRISAPSPTPSPVTPILPQKPLAVVKLPTRPTLSPKPQAQGNADAPQSVVMSAQLYTESTGEGGEILSLDIPLN</sequence>
<protein>
    <submittedName>
        <fullName evidence="3">Uncharacterized protein</fullName>
    </submittedName>
</protein>